<dbReference type="NCBIfam" id="TIGR01662">
    <property type="entry name" value="HAD-SF-IIIA"/>
    <property type="match status" value="1"/>
</dbReference>
<dbReference type="NCBIfam" id="TIGR01668">
    <property type="entry name" value="YqeG_hyp_ppase"/>
    <property type="match status" value="1"/>
</dbReference>
<protein>
    <submittedName>
        <fullName evidence="2">Uncharacterized protein</fullName>
    </submittedName>
</protein>
<dbReference type="Pfam" id="PF09419">
    <property type="entry name" value="PGP_phosphatase"/>
    <property type="match status" value="1"/>
</dbReference>
<evidence type="ECO:0000313" key="2">
    <source>
        <dbReference type="EMBL" id="CAH2063617.1"/>
    </source>
</evidence>
<dbReference type="AlphaFoldDB" id="A0AAU9SGV7"/>
<dbReference type="Proteomes" id="UP000836841">
    <property type="component" value="Chromosome 5"/>
</dbReference>
<proteinExistence type="predicted"/>
<dbReference type="InterPro" id="IPR036412">
    <property type="entry name" value="HAD-like_sf"/>
</dbReference>
<dbReference type="GO" id="GO:0008962">
    <property type="term" value="F:phosphatidylglycerophosphatase activity"/>
    <property type="evidence" value="ECO:0007669"/>
    <property type="project" value="InterPro"/>
</dbReference>
<sequence>MTIFYYCPFIFLESKKPEMQTPSMAASTTFYYPIPKSFLHPSSRSKRSPNLISCSTKPICSPPPPSPSSSSLQTTNHRSQRQNLRLPLFEDSFLFYQFSSPTEDPGFSNRISQQFDGKQPPELALPSVEDNSGLVISSSMWWADLKAAVGQRINVEGIVSSVSVVARDRHLVLPHVSVRDLRYIDWGELKRKGFKGVVFDKDNTLTAPYSLAIWPPLRPSIDRCKAVFGHDIAVFSNSAGLTEYDHDDSKAKALEAEIGIRVLRHRVKKPAGTAEEVEKHFGCASSELIMRYGVYGVKCFWAQVGDRPFTDIVFGNRNGFLTILTEPLSRAEEPFIVRQVRRLELALLKRWLRKGLKPVDHDLVSDVTQFVKNPSDL</sequence>
<dbReference type="EMBL" id="OU466861">
    <property type="protein sequence ID" value="CAH2063617.1"/>
    <property type="molecule type" value="Genomic_DNA"/>
</dbReference>
<dbReference type="GO" id="GO:0005737">
    <property type="term" value="C:cytoplasm"/>
    <property type="evidence" value="ECO:0007669"/>
    <property type="project" value="TreeGrafter"/>
</dbReference>
<dbReference type="InterPro" id="IPR010021">
    <property type="entry name" value="PGPP1/Gep4"/>
</dbReference>
<dbReference type="SUPFAM" id="SSF56784">
    <property type="entry name" value="HAD-like"/>
    <property type="match status" value="1"/>
</dbReference>
<name>A0AAU9SGV7_THLAR</name>
<feature type="region of interest" description="Disordered" evidence="1">
    <location>
        <begin position="41"/>
        <end position="81"/>
    </location>
</feature>
<accession>A0AAU9SGV7</accession>
<feature type="compositionally biased region" description="Polar residues" evidence="1">
    <location>
        <begin position="48"/>
        <end position="58"/>
    </location>
</feature>
<feature type="compositionally biased region" description="Polar residues" evidence="1">
    <location>
        <begin position="72"/>
        <end position="81"/>
    </location>
</feature>
<reference evidence="2 3" key="1">
    <citation type="submission" date="2022-03" db="EMBL/GenBank/DDBJ databases">
        <authorList>
            <person name="Nunn A."/>
            <person name="Chopra R."/>
            <person name="Nunn A."/>
            <person name="Contreras Garrido A."/>
        </authorList>
    </citation>
    <scope>NUCLEOTIDE SEQUENCE [LARGE SCALE GENOMIC DNA]</scope>
</reference>
<dbReference type="PANTHER" id="PTHR19288">
    <property type="entry name" value="4-NITROPHENYLPHOSPHATASE-RELATED"/>
    <property type="match status" value="1"/>
</dbReference>
<dbReference type="InterPro" id="IPR023214">
    <property type="entry name" value="HAD_sf"/>
</dbReference>
<dbReference type="InterPro" id="IPR006549">
    <property type="entry name" value="HAD-SF_hydro_IIIA"/>
</dbReference>
<organism evidence="2 3">
    <name type="scientific">Thlaspi arvense</name>
    <name type="common">Field penny-cress</name>
    <dbReference type="NCBI Taxonomy" id="13288"/>
    <lineage>
        <taxon>Eukaryota</taxon>
        <taxon>Viridiplantae</taxon>
        <taxon>Streptophyta</taxon>
        <taxon>Embryophyta</taxon>
        <taxon>Tracheophyta</taxon>
        <taxon>Spermatophyta</taxon>
        <taxon>Magnoliopsida</taxon>
        <taxon>eudicotyledons</taxon>
        <taxon>Gunneridae</taxon>
        <taxon>Pentapetalae</taxon>
        <taxon>rosids</taxon>
        <taxon>malvids</taxon>
        <taxon>Brassicales</taxon>
        <taxon>Brassicaceae</taxon>
        <taxon>Thlaspideae</taxon>
        <taxon>Thlaspi</taxon>
    </lineage>
</organism>
<dbReference type="InterPro" id="IPR027706">
    <property type="entry name" value="PGP_Pase"/>
</dbReference>
<evidence type="ECO:0000256" key="1">
    <source>
        <dbReference type="SAM" id="MobiDB-lite"/>
    </source>
</evidence>
<gene>
    <name evidence="2" type="ORF">TAV2_LOCUS16631</name>
</gene>
<dbReference type="PANTHER" id="PTHR19288:SF25">
    <property type="entry name" value="PHOSPHATIDYLGLYCEROPHOSPHATASE GEP4, MITOCHONDRIAL"/>
    <property type="match status" value="1"/>
</dbReference>
<evidence type="ECO:0000313" key="3">
    <source>
        <dbReference type="Proteomes" id="UP000836841"/>
    </source>
</evidence>
<dbReference type="Gene3D" id="3.40.50.1000">
    <property type="entry name" value="HAD superfamily/HAD-like"/>
    <property type="match status" value="1"/>
</dbReference>
<dbReference type="FunFam" id="3.40.50.1000:FF:000148">
    <property type="entry name" value="Haloacid dehalogenase superfamily protein"/>
    <property type="match status" value="1"/>
</dbReference>
<keyword evidence="3" id="KW-1185">Reference proteome</keyword>